<accession>R4Z4T6</accession>
<evidence type="ECO:0000313" key="2">
    <source>
        <dbReference type="Proteomes" id="UP000018291"/>
    </source>
</evidence>
<dbReference type="AlphaFoldDB" id="R4Z4T6"/>
<reference evidence="1 2" key="1">
    <citation type="journal article" date="2013" name="ISME J.">
        <title>Metabolic model for the filamentous 'Candidatus Microthrix parvicella' based on genomic and metagenomic analyses.</title>
        <authorList>
            <person name="Jon McIlroy S."/>
            <person name="Kristiansen R."/>
            <person name="Albertsen M."/>
            <person name="Michael Karst S."/>
            <person name="Rossetti S."/>
            <person name="Lund Nielsen J."/>
            <person name="Tandoi V."/>
            <person name="James Seviour R."/>
            <person name="Nielsen P.H."/>
        </authorList>
    </citation>
    <scope>NUCLEOTIDE SEQUENCE [LARGE SCALE GENOMIC DNA]</scope>
    <source>
        <strain evidence="1 2">RN1</strain>
    </source>
</reference>
<dbReference type="EMBL" id="CANL01000086">
    <property type="protein sequence ID" value="CCM65929.1"/>
    <property type="molecule type" value="Genomic_DNA"/>
</dbReference>
<comment type="caution">
    <text evidence="1">The sequence shown here is derived from an EMBL/GenBank/DDBJ whole genome shotgun (WGS) entry which is preliminary data.</text>
</comment>
<dbReference type="Proteomes" id="UP000018291">
    <property type="component" value="Unassembled WGS sequence"/>
</dbReference>
<sequence>MVVVVGSSVELAVKESPNATSLPGPLPGVGAEPQAAPKVANAIKAAAILIERPVTSFMIPLVLRLGGPHLMRKLTLDTIRSHWNAS</sequence>
<gene>
    <name evidence="1" type="ORF">BN381_870002</name>
</gene>
<evidence type="ECO:0000313" key="1">
    <source>
        <dbReference type="EMBL" id="CCM65929.1"/>
    </source>
</evidence>
<proteinExistence type="predicted"/>
<name>R4Z4T6_9ACTN</name>
<dbReference type="HOGENOM" id="CLU_2492108_0_0_11"/>
<keyword evidence="2" id="KW-1185">Reference proteome</keyword>
<protein>
    <submittedName>
        <fullName evidence="1">Uncharacterized protein</fullName>
    </submittedName>
</protein>
<organism evidence="1 2">
    <name type="scientific">Candidatus Neomicrothrix parvicella RN1</name>
    <dbReference type="NCBI Taxonomy" id="1229780"/>
    <lineage>
        <taxon>Bacteria</taxon>
        <taxon>Bacillati</taxon>
        <taxon>Actinomycetota</taxon>
        <taxon>Acidimicrobiia</taxon>
        <taxon>Acidimicrobiales</taxon>
        <taxon>Microthrixaceae</taxon>
        <taxon>Candidatus Neomicrothrix</taxon>
    </lineage>
</organism>